<evidence type="ECO:0000313" key="2">
    <source>
        <dbReference type="Proteomes" id="UP000242715"/>
    </source>
</evidence>
<proteinExistence type="predicted"/>
<dbReference type="OrthoDB" id="1729975at2759"/>
<reference evidence="2" key="1">
    <citation type="journal article" date="2017" name="Front. Plant Sci.">
        <title>Climate Clever Clovers: New Paradigm to Reduce the Environmental Footprint of Ruminants by Breeding Low Methanogenic Forages Utilizing Haplotype Variation.</title>
        <authorList>
            <person name="Kaur P."/>
            <person name="Appels R."/>
            <person name="Bayer P.E."/>
            <person name="Keeble-Gagnere G."/>
            <person name="Wang J."/>
            <person name="Hirakawa H."/>
            <person name="Shirasawa K."/>
            <person name="Vercoe P."/>
            <person name="Stefanova K."/>
            <person name="Durmic Z."/>
            <person name="Nichols P."/>
            <person name="Revell C."/>
            <person name="Isobe S.N."/>
            <person name="Edwards D."/>
            <person name="Erskine W."/>
        </authorList>
    </citation>
    <scope>NUCLEOTIDE SEQUENCE [LARGE SCALE GENOMIC DNA]</scope>
    <source>
        <strain evidence="2">cv. Daliak</strain>
    </source>
</reference>
<organism evidence="1 2">
    <name type="scientific">Trifolium subterraneum</name>
    <name type="common">Subterranean clover</name>
    <dbReference type="NCBI Taxonomy" id="3900"/>
    <lineage>
        <taxon>Eukaryota</taxon>
        <taxon>Viridiplantae</taxon>
        <taxon>Streptophyta</taxon>
        <taxon>Embryophyta</taxon>
        <taxon>Tracheophyta</taxon>
        <taxon>Spermatophyta</taxon>
        <taxon>Magnoliopsida</taxon>
        <taxon>eudicotyledons</taxon>
        <taxon>Gunneridae</taxon>
        <taxon>Pentapetalae</taxon>
        <taxon>rosids</taxon>
        <taxon>fabids</taxon>
        <taxon>Fabales</taxon>
        <taxon>Fabaceae</taxon>
        <taxon>Papilionoideae</taxon>
        <taxon>50 kb inversion clade</taxon>
        <taxon>NPAAA clade</taxon>
        <taxon>Hologalegina</taxon>
        <taxon>IRL clade</taxon>
        <taxon>Trifolieae</taxon>
        <taxon>Trifolium</taxon>
    </lineage>
</organism>
<accession>A0A2Z6MB57</accession>
<name>A0A2Z6MB57_TRISU</name>
<gene>
    <name evidence="1" type="ORF">TSUD_125640</name>
</gene>
<sequence>MESVDFEGYELVNLVPAPCNLFKCLDTCILMSPNKIDDPLEGGVRIFISLPVAAMPKFREEIDGLRFL</sequence>
<dbReference type="EMBL" id="DF973350">
    <property type="protein sequence ID" value="GAU27283.1"/>
    <property type="molecule type" value="Genomic_DNA"/>
</dbReference>
<keyword evidence="2" id="KW-1185">Reference proteome</keyword>
<evidence type="ECO:0000313" key="1">
    <source>
        <dbReference type="EMBL" id="GAU27283.1"/>
    </source>
</evidence>
<dbReference type="Proteomes" id="UP000242715">
    <property type="component" value="Unassembled WGS sequence"/>
</dbReference>
<protein>
    <submittedName>
        <fullName evidence="1">Uncharacterized protein</fullName>
    </submittedName>
</protein>
<dbReference type="AlphaFoldDB" id="A0A2Z6MB57"/>